<keyword evidence="3" id="KW-0233">DNA recombination</keyword>
<dbReference type="InterPro" id="IPR024457">
    <property type="entry name" value="Putative_integrase_N"/>
</dbReference>
<dbReference type="Pfam" id="PF12834">
    <property type="entry name" value="Phage_int_SAM_2"/>
    <property type="match status" value="1"/>
</dbReference>
<dbReference type="InterPro" id="IPR044068">
    <property type="entry name" value="CB"/>
</dbReference>
<dbReference type="GO" id="GO:0006310">
    <property type="term" value="P:DNA recombination"/>
    <property type="evidence" value="ECO:0007669"/>
    <property type="project" value="UniProtKB-KW"/>
</dbReference>
<dbReference type="GO" id="GO:0003677">
    <property type="term" value="F:DNA binding"/>
    <property type="evidence" value="ECO:0007669"/>
    <property type="project" value="UniProtKB-UniRule"/>
</dbReference>
<evidence type="ECO:0000259" key="5">
    <source>
        <dbReference type="PROSITE" id="PS51898"/>
    </source>
</evidence>
<protein>
    <submittedName>
        <fullName evidence="7">Phage integrase</fullName>
    </submittedName>
</protein>
<dbReference type="InterPro" id="IPR013762">
    <property type="entry name" value="Integrase-like_cat_sf"/>
</dbReference>
<dbReference type="GO" id="GO:0015074">
    <property type="term" value="P:DNA integration"/>
    <property type="evidence" value="ECO:0007669"/>
    <property type="project" value="UniProtKB-KW"/>
</dbReference>
<dbReference type="SUPFAM" id="SSF56349">
    <property type="entry name" value="DNA breaking-rejoining enzymes"/>
    <property type="match status" value="1"/>
</dbReference>
<evidence type="ECO:0000256" key="4">
    <source>
        <dbReference type="PROSITE-ProRule" id="PRU01248"/>
    </source>
</evidence>
<dbReference type="InterPro" id="IPR011010">
    <property type="entry name" value="DNA_brk_join_enz"/>
</dbReference>
<dbReference type="InterPro" id="IPR024456">
    <property type="entry name" value="Integrase_catalytic_putative"/>
</dbReference>
<dbReference type="Proteomes" id="UP000039541">
    <property type="component" value="Unassembled WGS sequence"/>
</dbReference>
<proteinExistence type="predicted"/>
<gene>
    <name evidence="7" type="ORF">ERS008202_00907</name>
</gene>
<feature type="domain" description="Tyr recombinase" evidence="5">
    <location>
        <begin position="133"/>
        <end position="318"/>
    </location>
</feature>
<keyword evidence="2 4" id="KW-0238">DNA-binding</keyword>
<feature type="domain" description="Core-binding (CB)" evidence="6">
    <location>
        <begin position="20"/>
        <end position="107"/>
    </location>
</feature>
<dbReference type="PROSITE" id="PS51900">
    <property type="entry name" value="CB"/>
    <property type="match status" value="1"/>
</dbReference>
<organism evidence="7 8">
    <name type="scientific">Salmonella enterica subsp. enterica serovar Bovismorbificans</name>
    <dbReference type="NCBI Taxonomy" id="58097"/>
    <lineage>
        <taxon>Bacteria</taxon>
        <taxon>Pseudomonadati</taxon>
        <taxon>Pseudomonadota</taxon>
        <taxon>Gammaproteobacteria</taxon>
        <taxon>Enterobacterales</taxon>
        <taxon>Enterobacteriaceae</taxon>
        <taxon>Salmonella</taxon>
    </lineage>
</organism>
<evidence type="ECO:0000259" key="6">
    <source>
        <dbReference type="PROSITE" id="PS51900"/>
    </source>
</evidence>
<dbReference type="Pfam" id="PF12835">
    <property type="entry name" value="Integrase_1"/>
    <property type="match status" value="1"/>
</dbReference>
<keyword evidence="1" id="KW-0229">DNA integration</keyword>
<dbReference type="Gene3D" id="1.10.150.130">
    <property type="match status" value="1"/>
</dbReference>
<dbReference type="PROSITE" id="PS51898">
    <property type="entry name" value="TYR_RECOMBINASE"/>
    <property type="match status" value="1"/>
</dbReference>
<name>A0A655BTE8_SALET</name>
<sequence>MSFFTSVIQGGNMAGKTARSKVEKFRRDFVTLARDAGRAYATAADSMRIAKYFLNYLRDNGIKLRHTDSIKTRHVTGYLQFRKSQGISVRTIQNERAAIRGVLNKAGRYKLADPNNPLLSNKALGLEKSSRSGTKLPLSPEEFQKAFKEVEKSNRGVAATMLLSYTLGLRTKEAVESCKSVMTWKRALESGEHSVRVIFGTKGGRGRNTLIVDKDALRHAINYAEKVMKENNGKLIDRPDIRKAIDTYRYHVRRAGLTGEKAPHSMRYHFSQEAREYYEKNGFSGKEIYAQVSMDLGHGDGRGRYVKQVYFRDGTEDE</sequence>
<evidence type="ECO:0000313" key="8">
    <source>
        <dbReference type="Proteomes" id="UP000039541"/>
    </source>
</evidence>
<dbReference type="AlphaFoldDB" id="A0A655BTE8"/>
<reference evidence="7 8" key="1">
    <citation type="submission" date="2015-03" db="EMBL/GenBank/DDBJ databases">
        <authorList>
            <consortium name="Pathogen Informatics"/>
        </authorList>
    </citation>
    <scope>NUCLEOTIDE SEQUENCE [LARGE SCALE GENOMIC DNA]</scope>
    <source>
        <strain evidence="7 8">3476</strain>
    </source>
</reference>
<evidence type="ECO:0000256" key="2">
    <source>
        <dbReference type="ARBA" id="ARBA00023125"/>
    </source>
</evidence>
<evidence type="ECO:0000313" key="7">
    <source>
        <dbReference type="EMBL" id="CNT76378.1"/>
    </source>
</evidence>
<dbReference type="InterPro" id="IPR002104">
    <property type="entry name" value="Integrase_catalytic"/>
</dbReference>
<dbReference type="InterPro" id="IPR010998">
    <property type="entry name" value="Integrase_recombinase_N"/>
</dbReference>
<dbReference type="Gene3D" id="1.10.443.10">
    <property type="entry name" value="Intergrase catalytic core"/>
    <property type="match status" value="1"/>
</dbReference>
<evidence type="ECO:0000256" key="1">
    <source>
        <dbReference type="ARBA" id="ARBA00022908"/>
    </source>
</evidence>
<accession>A0A655BTE8</accession>
<dbReference type="EMBL" id="CQPC01000008">
    <property type="protein sequence ID" value="CNT76378.1"/>
    <property type="molecule type" value="Genomic_DNA"/>
</dbReference>
<evidence type="ECO:0000256" key="3">
    <source>
        <dbReference type="ARBA" id="ARBA00023172"/>
    </source>
</evidence>